<keyword evidence="2" id="KW-0413">Isomerase</keyword>
<organism evidence="2 3">
    <name type="scientific">Streptomyces orinoci</name>
    <name type="common">Streptoverticillium orinoci</name>
    <dbReference type="NCBI Taxonomy" id="67339"/>
    <lineage>
        <taxon>Bacteria</taxon>
        <taxon>Bacillati</taxon>
        <taxon>Actinomycetota</taxon>
        <taxon>Actinomycetes</taxon>
        <taxon>Kitasatosporales</taxon>
        <taxon>Streptomycetaceae</taxon>
        <taxon>Streptomyces</taxon>
    </lineage>
</organism>
<dbReference type="EMBL" id="JBFAUK010000001">
    <property type="protein sequence ID" value="MEV5504964.1"/>
    <property type="molecule type" value="Genomic_DNA"/>
</dbReference>
<feature type="domain" description="Mycothiol-dependent maleylpyruvate isomerase metal-binding" evidence="1">
    <location>
        <begin position="23"/>
        <end position="154"/>
    </location>
</feature>
<comment type="caution">
    <text evidence="2">The sequence shown here is derived from an EMBL/GenBank/DDBJ whole genome shotgun (WGS) entry which is preliminary data.</text>
</comment>
<reference evidence="2 3" key="1">
    <citation type="submission" date="2024-06" db="EMBL/GenBank/DDBJ databases">
        <title>The Natural Products Discovery Center: Release of the First 8490 Sequenced Strains for Exploring Actinobacteria Biosynthetic Diversity.</title>
        <authorList>
            <person name="Kalkreuter E."/>
            <person name="Kautsar S.A."/>
            <person name="Yang D."/>
            <person name="Bader C.D."/>
            <person name="Teijaro C.N."/>
            <person name="Fluegel L."/>
            <person name="Davis C.M."/>
            <person name="Simpson J.R."/>
            <person name="Lauterbach L."/>
            <person name="Steele A.D."/>
            <person name="Gui C."/>
            <person name="Meng S."/>
            <person name="Li G."/>
            <person name="Viehrig K."/>
            <person name="Ye F."/>
            <person name="Su P."/>
            <person name="Kiefer A.F."/>
            <person name="Nichols A."/>
            <person name="Cepeda A.J."/>
            <person name="Yan W."/>
            <person name="Fan B."/>
            <person name="Jiang Y."/>
            <person name="Adhikari A."/>
            <person name="Zheng C.-J."/>
            <person name="Schuster L."/>
            <person name="Cowan T.M."/>
            <person name="Smanski M.J."/>
            <person name="Chevrette M.G."/>
            <person name="De Carvalho L.P.S."/>
            <person name="Shen B."/>
        </authorList>
    </citation>
    <scope>NUCLEOTIDE SEQUENCE [LARGE SCALE GENOMIC DNA]</scope>
    <source>
        <strain evidence="2 3">NPDC052347</strain>
    </source>
</reference>
<proteinExistence type="predicted"/>
<dbReference type="Proteomes" id="UP001552594">
    <property type="component" value="Unassembled WGS sequence"/>
</dbReference>
<dbReference type="Gene3D" id="1.20.120.450">
    <property type="entry name" value="dinb family like domain"/>
    <property type="match status" value="1"/>
</dbReference>
<accession>A0ABV3JQ35</accession>
<dbReference type="InterPro" id="IPR034660">
    <property type="entry name" value="DinB/YfiT-like"/>
</dbReference>
<evidence type="ECO:0000313" key="2">
    <source>
        <dbReference type="EMBL" id="MEV5504964.1"/>
    </source>
</evidence>
<name>A0ABV3JQ35_STRON</name>
<dbReference type="SUPFAM" id="SSF109854">
    <property type="entry name" value="DinB/YfiT-like putative metalloenzymes"/>
    <property type="match status" value="1"/>
</dbReference>
<gene>
    <name evidence="2" type="ORF">AB0L16_00580</name>
</gene>
<dbReference type="InterPro" id="IPR024344">
    <property type="entry name" value="MDMPI_metal-binding"/>
</dbReference>
<keyword evidence="3" id="KW-1185">Reference proteome</keyword>
<evidence type="ECO:0000313" key="3">
    <source>
        <dbReference type="Proteomes" id="UP001552594"/>
    </source>
</evidence>
<protein>
    <submittedName>
        <fullName evidence="2">Maleylpyruvate isomerase N-terminal domain-containing protein</fullName>
    </submittedName>
</protein>
<dbReference type="GO" id="GO:0016853">
    <property type="term" value="F:isomerase activity"/>
    <property type="evidence" value="ECO:0007669"/>
    <property type="project" value="UniProtKB-KW"/>
</dbReference>
<dbReference type="RefSeq" id="WP_109281036.1">
    <property type="nucleotide sequence ID" value="NZ_JBFAUK010000001.1"/>
</dbReference>
<sequence length="214" mass="22830">MLNSQRPAGPVTAEDVQTAVHLTVDALTGVPEARWGRPAAGLDWDCWETAEHLVDALFGYAAQLGPRAPSLERYLPSLRVGRRPGGPRNVVFADREAGPDGLLQLVEAGGGLLTAMVRTTPAEVMAYHPAGRSDPAGFGAMGVVEALVHGYDIAAGLGVEFTPPAGPCERALARLFPDAPQEAEPWPALLWCTGRSALPGREKLNSWRWHSSPR</sequence>
<dbReference type="Pfam" id="PF11716">
    <property type="entry name" value="MDMPI_N"/>
    <property type="match status" value="1"/>
</dbReference>
<evidence type="ECO:0000259" key="1">
    <source>
        <dbReference type="Pfam" id="PF11716"/>
    </source>
</evidence>